<evidence type="ECO:0000256" key="19">
    <source>
        <dbReference type="RuleBase" id="RU003928"/>
    </source>
</evidence>
<dbReference type="InterPro" id="IPR005990">
    <property type="entry name" value="IMP_DH"/>
</dbReference>
<keyword evidence="22" id="KW-1185">Reference proteome</keyword>
<feature type="binding site" evidence="13">
    <location>
        <position position="423"/>
    </location>
    <ligand>
        <name>IMP</name>
        <dbReference type="ChEBI" id="CHEBI:58053"/>
    </ligand>
</feature>
<evidence type="ECO:0000256" key="16">
    <source>
        <dbReference type="PIRSR" id="PIRSR000130-4"/>
    </source>
</evidence>
<dbReference type="GO" id="GO:0000166">
    <property type="term" value="F:nucleotide binding"/>
    <property type="evidence" value="ECO:0007669"/>
    <property type="project" value="UniProtKB-UniRule"/>
</dbReference>
<dbReference type="GO" id="GO:0046872">
    <property type="term" value="F:metal ion binding"/>
    <property type="evidence" value="ECO:0007669"/>
    <property type="project" value="UniProtKB-UniRule"/>
</dbReference>
<feature type="binding site" evidence="13">
    <location>
        <position position="479"/>
    </location>
    <ligand>
        <name>K(+)</name>
        <dbReference type="ChEBI" id="CHEBI:29103"/>
        <note>ligand shared between two tetrameric partners</note>
    </ligand>
</feature>
<feature type="binding site" evidence="13">
    <location>
        <position position="478"/>
    </location>
    <ligand>
        <name>K(+)</name>
        <dbReference type="ChEBI" id="CHEBI:29103"/>
        <note>ligand shared between two tetrameric partners</note>
    </ligand>
</feature>
<feature type="active site" description="Thioimidate intermediate" evidence="13 14">
    <location>
        <position position="309"/>
    </location>
</feature>
<name>A0A518AKF5_9BACT</name>
<dbReference type="Pfam" id="PF00478">
    <property type="entry name" value="IMPDH"/>
    <property type="match status" value="1"/>
</dbReference>
<protein>
    <recommendedName>
        <fullName evidence="13 19">Inosine-5'-monophosphate dehydrogenase</fullName>
        <shortName evidence="13">IMP dehydrogenase</shortName>
        <shortName evidence="13">IMPD</shortName>
        <shortName evidence="13">IMPDH</shortName>
        <ecNumber evidence="13 19">1.1.1.205</ecNumber>
    </recommendedName>
</protein>
<gene>
    <name evidence="13 21" type="primary">guaB</name>
    <name evidence="21" type="ORF">Pan181_13880</name>
</gene>
<keyword evidence="4 13" id="KW-0479">Metal-binding</keyword>
<evidence type="ECO:0000256" key="10">
    <source>
        <dbReference type="ARBA" id="ARBA00023027"/>
    </source>
</evidence>
<proteinExistence type="inferred from homology"/>
<sequence>MPEDTNAFADKFAKVGLTFDDVLIQPRFSEVVPSQVDVSTNLTKRIKLNLPLLSSPMDTVTEAQMAIGLAQEGGLGVIHKNLSIDLQTKEVDKVKRSANGIIIDPVTLPPTASVAAARATMSQSNVSGVPIVDARGKLVGILTRRDMRFLEGDDLPIADVMTKEALVTATGTVTLEEAEKILMAKKVEKLLLVDEDYRLTGLITIKDIDMMRRFPNAVKDPQGRLRVGAAVGVFDFDRVESLIAKEVDFLVVDSAHGHSGNVIETVKQIKSRFDIDVVAGNIATYEGCRDLIDAGADAVKVGIGPGSICTTRIISGIGVPQITAVSEAARAAEGTDVTIIADGGIRYSGDITKAIAAGADVVMIGGLLAGLDESPGQRVLYQGRTYKAYRGMGSLGAMVHGSKERYRQADIDDDGGNGKLVPEGVEGRVPYKGPLGAFIYQLVGGLRAGMGYCGTRTIAELRKETHFVRVTPASVRESHPHDIAITQEAPNYTTEYAGGEQS</sequence>
<comment type="activity regulation">
    <text evidence="13">Mycophenolic acid (MPA) is a non-competitive inhibitor that prevents formation of the closed enzyme conformation by binding to the same site as the amobile flap. In contrast, mizoribine monophosphate (MZP) is a competitive inhibitor that induces the closed conformation. MPA is a potent inhibitor of mammalian IMPDHs but a poor inhibitor of the bacterial enzymes. MZP is a more potent inhibitor of bacterial IMPDH.</text>
</comment>
<dbReference type="PIRSF" id="PIRSF000130">
    <property type="entry name" value="IMPDH"/>
    <property type="match status" value="1"/>
</dbReference>
<dbReference type="EMBL" id="CP036278">
    <property type="protein sequence ID" value="QDU55202.1"/>
    <property type="molecule type" value="Genomic_DNA"/>
</dbReference>
<dbReference type="Pfam" id="PF00571">
    <property type="entry name" value="CBS"/>
    <property type="match status" value="2"/>
</dbReference>
<dbReference type="InterPro" id="IPR013785">
    <property type="entry name" value="Aldolase_TIM"/>
</dbReference>
<dbReference type="GO" id="GO:0006183">
    <property type="term" value="P:GTP biosynthetic process"/>
    <property type="evidence" value="ECO:0007669"/>
    <property type="project" value="TreeGrafter"/>
</dbReference>
<feature type="domain" description="CBS" evidence="20">
    <location>
        <begin position="161"/>
        <end position="218"/>
    </location>
</feature>
<comment type="pathway">
    <text evidence="13 19">Purine metabolism; XMP biosynthesis via de novo pathway; XMP from IMP: step 1/1.</text>
</comment>
<dbReference type="SUPFAM" id="SSF54631">
    <property type="entry name" value="CBS-domain pair"/>
    <property type="match status" value="1"/>
</dbReference>
<dbReference type="UniPathway" id="UPA00601">
    <property type="reaction ID" value="UER00295"/>
</dbReference>
<dbReference type="PANTHER" id="PTHR11911">
    <property type="entry name" value="INOSINE-5-MONOPHOSPHATE DEHYDROGENASE RELATED"/>
    <property type="match status" value="1"/>
</dbReference>
<evidence type="ECO:0000256" key="2">
    <source>
        <dbReference type="ARBA" id="ARBA00005502"/>
    </source>
</evidence>
<dbReference type="FunFam" id="3.20.20.70:FF:000003">
    <property type="entry name" value="GMP reductase"/>
    <property type="match status" value="1"/>
</dbReference>
<feature type="binding site" evidence="13">
    <location>
        <position position="477"/>
    </location>
    <ligand>
        <name>K(+)</name>
        <dbReference type="ChEBI" id="CHEBI:29103"/>
        <note>ligand shared between two tetrameric partners</note>
    </ligand>
</feature>
<feature type="binding site" description="in other chain" evidence="13 16">
    <location>
        <position position="306"/>
    </location>
    <ligand>
        <name>K(+)</name>
        <dbReference type="ChEBI" id="CHEBI:29103"/>
        <note>ligand shared between two tetrameric partners</note>
    </ligand>
</feature>
<feature type="active site" description="Proton acceptor" evidence="13 14">
    <location>
        <position position="405"/>
    </location>
</feature>
<comment type="subunit">
    <text evidence="3 13">Homotetramer.</text>
</comment>
<evidence type="ECO:0000256" key="15">
    <source>
        <dbReference type="PIRSR" id="PIRSR000130-3"/>
    </source>
</evidence>
<dbReference type="EC" id="1.1.1.205" evidence="13 19"/>
<evidence type="ECO:0000256" key="13">
    <source>
        <dbReference type="HAMAP-Rule" id="MF_01964"/>
    </source>
</evidence>
<dbReference type="NCBIfam" id="TIGR01302">
    <property type="entry name" value="IMP_dehydrog"/>
    <property type="match status" value="1"/>
</dbReference>
<evidence type="ECO:0000256" key="4">
    <source>
        <dbReference type="ARBA" id="ARBA00022723"/>
    </source>
</evidence>
<evidence type="ECO:0000313" key="21">
    <source>
        <dbReference type="EMBL" id="QDU55202.1"/>
    </source>
</evidence>
<comment type="catalytic activity">
    <reaction evidence="12 13 19">
        <text>IMP + NAD(+) + H2O = XMP + NADH + H(+)</text>
        <dbReference type="Rhea" id="RHEA:11708"/>
        <dbReference type="ChEBI" id="CHEBI:15377"/>
        <dbReference type="ChEBI" id="CHEBI:15378"/>
        <dbReference type="ChEBI" id="CHEBI:57464"/>
        <dbReference type="ChEBI" id="CHEBI:57540"/>
        <dbReference type="ChEBI" id="CHEBI:57945"/>
        <dbReference type="ChEBI" id="CHEBI:58053"/>
        <dbReference type="EC" id="1.1.1.205"/>
    </reaction>
</comment>
<comment type="cofactor">
    <cofactor evidence="1 13">
        <name>K(+)</name>
        <dbReference type="ChEBI" id="CHEBI:29103"/>
    </cofactor>
</comment>
<reference evidence="21 22" key="1">
    <citation type="submission" date="2019-02" db="EMBL/GenBank/DDBJ databases">
        <title>Deep-cultivation of Planctomycetes and their phenomic and genomic characterization uncovers novel biology.</title>
        <authorList>
            <person name="Wiegand S."/>
            <person name="Jogler M."/>
            <person name="Boedeker C."/>
            <person name="Pinto D."/>
            <person name="Vollmers J."/>
            <person name="Rivas-Marin E."/>
            <person name="Kohn T."/>
            <person name="Peeters S.H."/>
            <person name="Heuer A."/>
            <person name="Rast P."/>
            <person name="Oberbeckmann S."/>
            <person name="Bunk B."/>
            <person name="Jeske O."/>
            <person name="Meyerdierks A."/>
            <person name="Storesund J.E."/>
            <person name="Kallscheuer N."/>
            <person name="Luecker S."/>
            <person name="Lage O.M."/>
            <person name="Pohl T."/>
            <person name="Merkel B.J."/>
            <person name="Hornburger P."/>
            <person name="Mueller R.-W."/>
            <person name="Bruemmer F."/>
            <person name="Labrenz M."/>
            <person name="Spormann A.M."/>
            <person name="Op den Camp H."/>
            <person name="Overmann J."/>
            <person name="Amann R."/>
            <person name="Jetten M.S.M."/>
            <person name="Mascher T."/>
            <person name="Medema M.H."/>
            <person name="Devos D.P."/>
            <person name="Kaster A.-K."/>
            <person name="Ovreas L."/>
            <person name="Rohde M."/>
            <person name="Galperin M.Y."/>
            <person name="Jogler C."/>
        </authorList>
    </citation>
    <scope>NUCLEOTIDE SEQUENCE [LARGE SCALE GENOMIC DNA]</scope>
    <source>
        <strain evidence="21 22">Pan181</strain>
    </source>
</reference>
<keyword evidence="6 13" id="KW-0332">GMP biosynthesis</keyword>
<dbReference type="CDD" id="cd04601">
    <property type="entry name" value="CBS_pair_IMPDH"/>
    <property type="match status" value="1"/>
</dbReference>
<comment type="function">
    <text evidence="13">Catalyzes the conversion of inosine 5'-phosphate (IMP) to xanthosine 5'-phosphate (XMP), the first committed and rate-limiting step in the de novo synthesis of guanine nucleotides, and therefore plays an important role in the regulation of cell growth.</text>
</comment>
<dbReference type="Gene3D" id="3.20.20.70">
    <property type="entry name" value="Aldolase class I"/>
    <property type="match status" value="1"/>
</dbReference>
<dbReference type="GO" id="GO:0006177">
    <property type="term" value="P:GMP biosynthetic process"/>
    <property type="evidence" value="ECO:0007669"/>
    <property type="project" value="UniProtKB-UniRule"/>
</dbReference>
<keyword evidence="7 13" id="KW-0658">Purine biosynthesis</keyword>
<accession>A0A518AKF5</accession>
<feature type="binding site" evidence="13">
    <location>
        <begin position="342"/>
        <end position="344"/>
    </location>
    <ligand>
        <name>IMP</name>
        <dbReference type="ChEBI" id="CHEBI:58053"/>
    </ligand>
</feature>
<organism evidence="21 22">
    <name type="scientific">Aeoliella mucimassa</name>
    <dbReference type="NCBI Taxonomy" id="2527972"/>
    <lineage>
        <taxon>Bacteria</taxon>
        <taxon>Pseudomonadati</taxon>
        <taxon>Planctomycetota</taxon>
        <taxon>Planctomycetia</taxon>
        <taxon>Pirellulales</taxon>
        <taxon>Lacipirellulaceae</taxon>
        <taxon>Aeoliella</taxon>
    </lineage>
</organism>
<evidence type="ECO:0000256" key="18">
    <source>
        <dbReference type="RuleBase" id="RU003927"/>
    </source>
</evidence>
<evidence type="ECO:0000256" key="8">
    <source>
        <dbReference type="ARBA" id="ARBA00022958"/>
    </source>
</evidence>
<keyword evidence="5" id="KW-0677">Repeat</keyword>
<feature type="binding site" evidence="13">
    <location>
        <position position="253"/>
    </location>
    <ligand>
        <name>NAD(+)</name>
        <dbReference type="ChEBI" id="CHEBI:57540"/>
    </ligand>
</feature>
<feature type="binding site" description="in other chain" evidence="13 16">
    <location>
        <position position="304"/>
    </location>
    <ligand>
        <name>K(+)</name>
        <dbReference type="ChEBI" id="CHEBI:29103"/>
        <note>ligand shared between two tetrameric partners</note>
    </ligand>
</feature>
<dbReference type="InterPro" id="IPR001093">
    <property type="entry name" value="IMP_DH_GMPRt"/>
</dbReference>
<dbReference type="PROSITE" id="PS51371">
    <property type="entry name" value="CBS"/>
    <property type="match status" value="2"/>
</dbReference>
<evidence type="ECO:0000256" key="7">
    <source>
        <dbReference type="ARBA" id="ARBA00022755"/>
    </source>
</evidence>
<evidence type="ECO:0000256" key="6">
    <source>
        <dbReference type="ARBA" id="ARBA00022749"/>
    </source>
</evidence>
<dbReference type="SUPFAM" id="SSF51412">
    <property type="entry name" value="Inosine monophosphate dehydrogenase (IMPDH)"/>
    <property type="match status" value="1"/>
</dbReference>
<evidence type="ECO:0000256" key="5">
    <source>
        <dbReference type="ARBA" id="ARBA00022737"/>
    </source>
</evidence>
<keyword evidence="10 13" id="KW-0520">NAD</keyword>
<evidence type="ECO:0000256" key="14">
    <source>
        <dbReference type="PIRSR" id="PIRSR000130-1"/>
    </source>
</evidence>
<feature type="binding site" evidence="15">
    <location>
        <begin position="253"/>
        <end position="255"/>
    </location>
    <ligand>
        <name>NAD(+)</name>
        <dbReference type="ChEBI" id="CHEBI:57540"/>
    </ligand>
</feature>
<evidence type="ECO:0000256" key="3">
    <source>
        <dbReference type="ARBA" id="ARBA00011881"/>
    </source>
</evidence>
<feature type="domain" description="CBS" evidence="20">
    <location>
        <begin position="101"/>
        <end position="157"/>
    </location>
</feature>
<dbReference type="PANTHER" id="PTHR11911:SF111">
    <property type="entry name" value="INOSINE-5'-MONOPHOSPHATE DEHYDROGENASE"/>
    <property type="match status" value="1"/>
</dbReference>
<feature type="binding site" evidence="13">
    <location>
        <begin position="389"/>
        <end position="393"/>
    </location>
    <ligand>
        <name>IMP</name>
        <dbReference type="ChEBI" id="CHEBI:58053"/>
    </ligand>
</feature>
<dbReference type="GO" id="GO:0003938">
    <property type="term" value="F:IMP dehydrogenase activity"/>
    <property type="evidence" value="ECO:0007669"/>
    <property type="project" value="UniProtKB-UniRule"/>
</dbReference>
<dbReference type="AlphaFoldDB" id="A0A518AKF5"/>
<keyword evidence="9 13" id="KW-0560">Oxidoreductase</keyword>
<dbReference type="InterPro" id="IPR000644">
    <property type="entry name" value="CBS_dom"/>
</dbReference>
<dbReference type="InterPro" id="IPR046342">
    <property type="entry name" value="CBS_dom_sf"/>
</dbReference>
<dbReference type="SMART" id="SM00116">
    <property type="entry name" value="CBS"/>
    <property type="match status" value="2"/>
</dbReference>
<dbReference type="Proteomes" id="UP000315750">
    <property type="component" value="Chromosome"/>
</dbReference>
<dbReference type="RefSeq" id="WP_145246086.1">
    <property type="nucleotide sequence ID" value="NZ_CP036278.1"/>
</dbReference>
<dbReference type="HAMAP" id="MF_01964">
    <property type="entry name" value="IMPDH"/>
    <property type="match status" value="1"/>
</dbReference>
<evidence type="ECO:0000259" key="20">
    <source>
        <dbReference type="PROSITE" id="PS51371"/>
    </source>
</evidence>
<dbReference type="KEGG" id="amuc:Pan181_13880"/>
<evidence type="ECO:0000256" key="17">
    <source>
        <dbReference type="PROSITE-ProRule" id="PRU00703"/>
    </source>
</evidence>
<evidence type="ECO:0000313" key="22">
    <source>
        <dbReference type="Proteomes" id="UP000315750"/>
    </source>
</evidence>
<dbReference type="InterPro" id="IPR015875">
    <property type="entry name" value="IMP_DH/GMP_Rdtase_CS"/>
</dbReference>
<dbReference type="PROSITE" id="PS00487">
    <property type="entry name" value="IMP_DH_GMP_RED"/>
    <property type="match status" value="1"/>
</dbReference>
<dbReference type="OrthoDB" id="9805398at2"/>
<feature type="binding site" evidence="13">
    <location>
        <position position="307"/>
    </location>
    <ligand>
        <name>IMP</name>
        <dbReference type="ChEBI" id="CHEBI:58053"/>
    </ligand>
</feature>
<feature type="binding site" evidence="13 15">
    <location>
        <begin position="302"/>
        <end position="304"/>
    </location>
    <ligand>
        <name>NAD(+)</name>
        <dbReference type="ChEBI" id="CHEBI:57540"/>
    </ligand>
</feature>
<evidence type="ECO:0000256" key="1">
    <source>
        <dbReference type="ARBA" id="ARBA00001958"/>
    </source>
</evidence>
<dbReference type="SMART" id="SM01240">
    <property type="entry name" value="IMPDH"/>
    <property type="match status" value="1"/>
</dbReference>
<keyword evidence="8 13" id="KW-0630">Potassium</keyword>
<comment type="caution">
    <text evidence="13">Lacks conserved residue(s) required for the propagation of feature annotation.</text>
</comment>
<evidence type="ECO:0000256" key="12">
    <source>
        <dbReference type="ARBA" id="ARBA00048028"/>
    </source>
</evidence>
<evidence type="ECO:0000256" key="11">
    <source>
        <dbReference type="ARBA" id="ARBA00023122"/>
    </source>
</evidence>
<evidence type="ECO:0000256" key="9">
    <source>
        <dbReference type="ARBA" id="ARBA00023002"/>
    </source>
</evidence>
<feature type="binding site" evidence="13">
    <location>
        <begin position="365"/>
        <end position="366"/>
    </location>
    <ligand>
        <name>IMP</name>
        <dbReference type="ChEBI" id="CHEBI:58053"/>
    </ligand>
</feature>
<keyword evidence="11 17" id="KW-0129">CBS domain</keyword>
<feature type="binding site" description="in other chain" evidence="13 16">
    <location>
        <position position="309"/>
    </location>
    <ligand>
        <name>K(+)</name>
        <dbReference type="ChEBI" id="CHEBI:29103"/>
        <note>ligand shared between two tetrameric partners</note>
    </ligand>
</feature>
<dbReference type="CDD" id="cd00381">
    <property type="entry name" value="IMPDH"/>
    <property type="match status" value="1"/>
</dbReference>
<comment type="similarity">
    <text evidence="2 13 18">Belongs to the IMPDH/GMPR family.</text>
</comment>